<accession>A0ABQ0I3X3</accession>
<proteinExistence type="predicted"/>
<comment type="caution">
    <text evidence="1">The sequence shown here is derived from an EMBL/GenBank/DDBJ whole genome shotgun (WGS) entry which is preliminary data.</text>
</comment>
<protein>
    <recommendedName>
        <fullName evidence="3">DUF4747 domain-containing protein</fullName>
    </recommendedName>
</protein>
<gene>
    <name evidence="1" type="ORF">GAGA_1187</name>
</gene>
<organism evidence="1 2">
    <name type="scientific">Paraglaciecola agarilytica NO2</name>
    <dbReference type="NCBI Taxonomy" id="1125747"/>
    <lineage>
        <taxon>Bacteria</taxon>
        <taxon>Pseudomonadati</taxon>
        <taxon>Pseudomonadota</taxon>
        <taxon>Gammaproteobacteria</taxon>
        <taxon>Alteromonadales</taxon>
        <taxon>Alteromonadaceae</taxon>
        <taxon>Paraglaciecola</taxon>
    </lineage>
</organism>
<evidence type="ECO:0008006" key="3">
    <source>
        <dbReference type="Google" id="ProtNLM"/>
    </source>
</evidence>
<sequence length="291" mass="33681">MAVNNKLQLGVINITVHPHTQDDYIELLQSASKIGAVKVRGTTYCELRHVEVDEAEGLVYCEVYKYTDIDKDAPWYNTNTLKLATEDEVKMLNIPDDYKPNAGKFSLYLYPKKHVIFYQSYYRNTEFSSKMAVNFFDNLFGVASITKKFGVVNVTHVPEKQKVSEFIDYSHKEQLSIILTRPNPDSLADVEKKLLERMNSRNVAEYKEDYKAIESKEISLDDDLKNTIRIASKNGYATTKVRLPNGAKKILSTRDYPYSYTEYFDPKEINETVMFKESVKKLIDKITDWLN</sequence>
<evidence type="ECO:0000313" key="1">
    <source>
        <dbReference type="EMBL" id="GAC04045.1"/>
    </source>
</evidence>
<evidence type="ECO:0000313" key="2">
    <source>
        <dbReference type="Proteomes" id="UP000008372"/>
    </source>
</evidence>
<keyword evidence="2" id="KW-1185">Reference proteome</keyword>
<dbReference type="Pfam" id="PF15931">
    <property type="entry name" value="DUF4747"/>
    <property type="match status" value="1"/>
</dbReference>
<dbReference type="EMBL" id="BAEK01000020">
    <property type="protein sequence ID" value="GAC04045.1"/>
    <property type="molecule type" value="Genomic_DNA"/>
</dbReference>
<reference evidence="1 2" key="1">
    <citation type="journal article" date="2014" name="Environ. Microbiol.">
        <title>Comparative genomics of the marine bacterial genus Glaciecola reveals the high degree of genomic diversity and genomic characteristic for cold adaptation.</title>
        <authorList>
            <person name="Qin Q.L."/>
            <person name="Xie B.B."/>
            <person name="Yu Y."/>
            <person name="Shu Y.L."/>
            <person name="Rong J.C."/>
            <person name="Zhang Y.J."/>
            <person name="Zhao D.L."/>
            <person name="Chen X.L."/>
            <person name="Zhang X.Y."/>
            <person name="Chen B."/>
            <person name="Zhou B.C."/>
            <person name="Zhang Y.Z."/>
        </authorList>
    </citation>
    <scope>NUCLEOTIDE SEQUENCE [LARGE SCALE GENOMIC DNA]</scope>
    <source>
        <strain evidence="1 2">NO2</strain>
    </source>
</reference>
<name>A0ABQ0I3X3_9ALTE</name>
<dbReference type="Proteomes" id="UP000008372">
    <property type="component" value="Unassembled WGS sequence"/>
</dbReference>
<dbReference type="InterPro" id="IPR031832">
    <property type="entry name" value="DUF4747"/>
</dbReference>
<dbReference type="RefSeq" id="WP_008302824.1">
    <property type="nucleotide sequence ID" value="NZ_BAEK01000020.1"/>
</dbReference>